<name>A0A098BNW5_9NOCA</name>
<dbReference type="EMBL" id="CCSD01000071">
    <property type="protein sequence ID" value="CDZ89975.1"/>
    <property type="molecule type" value="Genomic_DNA"/>
</dbReference>
<dbReference type="Proteomes" id="UP000042997">
    <property type="component" value="Unassembled WGS sequence"/>
</dbReference>
<proteinExistence type="predicted"/>
<dbReference type="AlphaFoldDB" id="A0A098BNW5"/>
<evidence type="ECO:0000313" key="1">
    <source>
        <dbReference type="EMBL" id="CDZ89975.1"/>
    </source>
</evidence>
<sequence>MEFLASVPVVLLLTVLIYVVAGRIVDLELRVTERQLLEEGQAARDATCPGSDSVP</sequence>
<reference evidence="1 2" key="1">
    <citation type="journal article" date="2014" name="Genome Announc.">
        <title>Draft Genome Sequence of Propane- and Butane-Oxidizing Actinobacterium Rhodococcus ruber IEGM 231.</title>
        <authorList>
            <person name="Ivshina I.B."/>
            <person name="Kuyukina M.S."/>
            <person name="Krivoruchko A.V."/>
            <person name="Barbe V."/>
            <person name="Fischer C."/>
        </authorList>
    </citation>
    <scope>NUCLEOTIDE SEQUENCE [LARGE SCALE GENOMIC DNA]</scope>
</reference>
<gene>
    <name evidence="1" type="ORF">RHRU231_590034</name>
</gene>
<protein>
    <submittedName>
        <fullName evidence="1">Uncharacterized protein</fullName>
    </submittedName>
</protein>
<organism evidence="1 2">
    <name type="scientific">Rhodococcus ruber</name>
    <dbReference type="NCBI Taxonomy" id="1830"/>
    <lineage>
        <taxon>Bacteria</taxon>
        <taxon>Bacillati</taxon>
        <taxon>Actinomycetota</taxon>
        <taxon>Actinomycetes</taxon>
        <taxon>Mycobacteriales</taxon>
        <taxon>Nocardiaceae</taxon>
        <taxon>Rhodococcus</taxon>
    </lineage>
</organism>
<dbReference type="GeneID" id="66833539"/>
<accession>A0A098BNW5</accession>
<dbReference type="RefSeq" id="WP_172603563.1">
    <property type="nucleotide sequence ID" value="NZ_CP038030.2"/>
</dbReference>
<evidence type="ECO:0000313" key="2">
    <source>
        <dbReference type="Proteomes" id="UP000042997"/>
    </source>
</evidence>